<feature type="transmembrane region" description="Helical" evidence="1">
    <location>
        <begin position="6"/>
        <end position="22"/>
    </location>
</feature>
<accession>A0A2P2ITC9</accession>
<keyword evidence="1" id="KW-0812">Transmembrane</keyword>
<proteinExistence type="predicted"/>
<name>A0A2P2ITC9_RHIMU</name>
<protein>
    <submittedName>
        <fullName evidence="2">Uncharacterized protein</fullName>
    </submittedName>
</protein>
<reference evidence="2" key="1">
    <citation type="submission" date="2018-02" db="EMBL/GenBank/DDBJ databases">
        <title>Rhizophora mucronata_Transcriptome.</title>
        <authorList>
            <person name="Meera S.P."/>
            <person name="Sreeshan A."/>
            <person name="Augustine A."/>
        </authorList>
    </citation>
    <scope>NUCLEOTIDE SEQUENCE</scope>
    <source>
        <tissue evidence="2">Leaf</tissue>
    </source>
</reference>
<sequence>MPKSSVNITYSHIFIVLLLISFQEINQQK</sequence>
<evidence type="ECO:0000313" key="2">
    <source>
        <dbReference type="EMBL" id="MBW84447.1"/>
    </source>
</evidence>
<keyword evidence="1" id="KW-1133">Transmembrane helix</keyword>
<dbReference type="AlphaFoldDB" id="A0A2P2ITC9"/>
<keyword evidence="1" id="KW-0472">Membrane</keyword>
<organism evidence="2">
    <name type="scientific">Rhizophora mucronata</name>
    <name type="common">Asiatic mangrove</name>
    <dbReference type="NCBI Taxonomy" id="61149"/>
    <lineage>
        <taxon>Eukaryota</taxon>
        <taxon>Viridiplantae</taxon>
        <taxon>Streptophyta</taxon>
        <taxon>Embryophyta</taxon>
        <taxon>Tracheophyta</taxon>
        <taxon>Spermatophyta</taxon>
        <taxon>Magnoliopsida</taxon>
        <taxon>eudicotyledons</taxon>
        <taxon>Gunneridae</taxon>
        <taxon>Pentapetalae</taxon>
        <taxon>rosids</taxon>
        <taxon>fabids</taxon>
        <taxon>Malpighiales</taxon>
        <taxon>Rhizophoraceae</taxon>
        <taxon>Rhizophora</taxon>
    </lineage>
</organism>
<dbReference type="EMBL" id="GGEC01003964">
    <property type="protein sequence ID" value="MBW84447.1"/>
    <property type="molecule type" value="Transcribed_RNA"/>
</dbReference>
<evidence type="ECO:0000256" key="1">
    <source>
        <dbReference type="SAM" id="Phobius"/>
    </source>
</evidence>